<dbReference type="Pfam" id="PF07786">
    <property type="entry name" value="HGSNAT_cat"/>
    <property type="match status" value="1"/>
</dbReference>
<keyword evidence="1" id="KW-0472">Membrane</keyword>
<gene>
    <name evidence="4" type="ORF">GCM10022202_30040</name>
</gene>
<protein>
    <submittedName>
        <fullName evidence="4">Heparan-alpha-glucosaminide N-acetyltransferase domain-containing protein</fullName>
    </submittedName>
</protein>
<evidence type="ECO:0000256" key="1">
    <source>
        <dbReference type="SAM" id="Phobius"/>
    </source>
</evidence>
<feature type="transmembrane region" description="Helical" evidence="1">
    <location>
        <begin position="126"/>
        <end position="144"/>
    </location>
</feature>
<evidence type="ECO:0000259" key="2">
    <source>
        <dbReference type="Pfam" id="PF04235"/>
    </source>
</evidence>
<dbReference type="RefSeq" id="WP_308123000.1">
    <property type="nucleotide sequence ID" value="NZ_BAAAYV010000019.1"/>
</dbReference>
<accession>A0ABP7BP06</accession>
<evidence type="ECO:0000259" key="3">
    <source>
        <dbReference type="Pfam" id="PF07786"/>
    </source>
</evidence>
<feature type="transmembrane region" description="Helical" evidence="1">
    <location>
        <begin position="259"/>
        <end position="281"/>
    </location>
</feature>
<feature type="domain" description="Heparan-alpha-glucosaminide N-acetyltransferase catalytic" evidence="3">
    <location>
        <begin position="29"/>
        <end position="211"/>
    </location>
</feature>
<dbReference type="InterPro" id="IPR012429">
    <property type="entry name" value="HGSNAT_cat"/>
</dbReference>
<feature type="domain" description="DUF418" evidence="2">
    <location>
        <begin position="254"/>
        <end position="360"/>
    </location>
</feature>
<dbReference type="Proteomes" id="UP001410795">
    <property type="component" value="Unassembled WGS sequence"/>
</dbReference>
<dbReference type="Pfam" id="PF04235">
    <property type="entry name" value="DUF418"/>
    <property type="match status" value="1"/>
</dbReference>
<feature type="transmembrane region" description="Helical" evidence="1">
    <location>
        <begin position="293"/>
        <end position="312"/>
    </location>
</feature>
<feature type="transmembrane region" description="Helical" evidence="1">
    <location>
        <begin position="187"/>
        <end position="209"/>
    </location>
</feature>
<feature type="transmembrane region" description="Helical" evidence="1">
    <location>
        <begin position="103"/>
        <end position="120"/>
    </location>
</feature>
<evidence type="ECO:0000313" key="5">
    <source>
        <dbReference type="Proteomes" id="UP001410795"/>
    </source>
</evidence>
<dbReference type="EMBL" id="BAAAYV010000019">
    <property type="protein sequence ID" value="GAA3665884.1"/>
    <property type="molecule type" value="Genomic_DNA"/>
</dbReference>
<evidence type="ECO:0000313" key="4">
    <source>
        <dbReference type="EMBL" id="GAA3665884.1"/>
    </source>
</evidence>
<name>A0ABP7BP06_9MICO</name>
<keyword evidence="1" id="KW-0812">Transmembrane</keyword>
<feature type="transmembrane region" description="Helical" evidence="1">
    <location>
        <begin position="332"/>
        <end position="351"/>
    </location>
</feature>
<sequence length="375" mass="38745">MAAAAGLRGPLSRRVSAGLSRLDGPRREAGVDLARGLAVIGMFAAHLLETTAFDWSHPATWTDVVNGRSSILFATLAGVSLALVTGGTRPFSGERMTYARIRIALRAACIWVLGIALVLLGTPVLVILPAYAILFLLALPLLALSPSRLFAIAATIAVLMPFAVYAIGEWPGWDDELGQGIAQVIGWNYPFLLWAAFVVAGIAVGRIAFSRPAVAGALAAAGAALAAVGYGVVGQWAQLSQADSLWGVVLSSGAHSSGIGEAIGSGGTALATIGLCALLCVTPLRWVVLPLRAVGAMALTAYTVQLVVWAALQPPAGAYGSPLASFRALEPFWPMTLATIAGCTLWTLLVGRGPLEWLIGRVASVGPPPKVDARA</sequence>
<keyword evidence="1" id="KW-1133">Transmembrane helix</keyword>
<feature type="transmembrane region" description="Helical" evidence="1">
    <location>
        <begin position="216"/>
        <end position="239"/>
    </location>
</feature>
<reference evidence="5" key="1">
    <citation type="journal article" date="2019" name="Int. J. Syst. Evol. Microbiol.">
        <title>The Global Catalogue of Microorganisms (GCM) 10K type strain sequencing project: providing services to taxonomists for standard genome sequencing and annotation.</title>
        <authorList>
            <consortium name="The Broad Institute Genomics Platform"/>
            <consortium name="The Broad Institute Genome Sequencing Center for Infectious Disease"/>
            <person name="Wu L."/>
            <person name="Ma J."/>
        </authorList>
    </citation>
    <scope>NUCLEOTIDE SEQUENCE [LARGE SCALE GENOMIC DNA]</scope>
    <source>
        <strain evidence="5">JCM 16546</strain>
    </source>
</reference>
<keyword evidence="5" id="KW-1185">Reference proteome</keyword>
<dbReference type="InterPro" id="IPR007349">
    <property type="entry name" value="DUF418"/>
</dbReference>
<organism evidence="4 5">
    <name type="scientific">Microbacterium marinilacus</name>
    <dbReference type="NCBI Taxonomy" id="415209"/>
    <lineage>
        <taxon>Bacteria</taxon>
        <taxon>Bacillati</taxon>
        <taxon>Actinomycetota</taxon>
        <taxon>Actinomycetes</taxon>
        <taxon>Micrococcales</taxon>
        <taxon>Microbacteriaceae</taxon>
        <taxon>Microbacterium</taxon>
    </lineage>
</organism>
<feature type="transmembrane region" description="Helical" evidence="1">
    <location>
        <begin position="149"/>
        <end position="167"/>
    </location>
</feature>
<proteinExistence type="predicted"/>
<comment type="caution">
    <text evidence="4">The sequence shown here is derived from an EMBL/GenBank/DDBJ whole genome shotgun (WGS) entry which is preliminary data.</text>
</comment>
<feature type="transmembrane region" description="Helical" evidence="1">
    <location>
        <begin position="71"/>
        <end position="91"/>
    </location>
</feature>